<gene>
    <name evidence="1" type="ORF">SAMN05444858_13221</name>
</gene>
<dbReference type="STRING" id="1198245.SAMN05444858_13221"/>
<dbReference type="EMBL" id="FTNF01000032">
    <property type="protein sequence ID" value="SIR96985.1"/>
    <property type="molecule type" value="Genomic_DNA"/>
</dbReference>
<evidence type="ECO:0000313" key="1">
    <source>
        <dbReference type="EMBL" id="SIR96985.1"/>
    </source>
</evidence>
<dbReference type="OrthoDB" id="2648199at2"/>
<proteinExistence type="predicted"/>
<accession>A0A1N7F9S9</accession>
<keyword evidence="2" id="KW-1185">Reference proteome</keyword>
<reference evidence="1 2" key="1">
    <citation type="submission" date="2017-01" db="EMBL/GenBank/DDBJ databases">
        <authorList>
            <person name="Mah S.A."/>
            <person name="Swanson W.J."/>
            <person name="Moy G.W."/>
            <person name="Vacquier V.D."/>
        </authorList>
    </citation>
    <scope>NUCLEOTIDE SEQUENCE [LARGE SCALE GENOMIC DNA]</scope>
    <source>
        <strain evidence="1 2">DSM 45758</strain>
    </source>
</reference>
<protein>
    <submittedName>
        <fullName evidence="1">Uncharacterized protein</fullName>
    </submittedName>
</protein>
<name>A0A1N7F9S9_9ACTN</name>
<dbReference type="RefSeq" id="WP_076473929.1">
    <property type="nucleotide sequence ID" value="NZ_FTNF01000032.1"/>
</dbReference>
<organism evidence="1 2">
    <name type="scientific">Micromonospora avicenniae</name>
    <dbReference type="NCBI Taxonomy" id="1198245"/>
    <lineage>
        <taxon>Bacteria</taxon>
        <taxon>Bacillati</taxon>
        <taxon>Actinomycetota</taxon>
        <taxon>Actinomycetes</taxon>
        <taxon>Micromonosporales</taxon>
        <taxon>Micromonosporaceae</taxon>
        <taxon>Micromonospora</taxon>
    </lineage>
</organism>
<sequence>MATFDEWLNAYDIVYRTSPAASNLACPNCGHRTLRVVFTAQPRAGHGYASFWCDTCLEGIYLSRTPIPVGADVRSIHDPIEDRNRGIPDYRLAT</sequence>
<evidence type="ECO:0000313" key="2">
    <source>
        <dbReference type="Proteomes" id="UP000186004"/>
    </source>
</evidence>
<dbReference type="Proteomes" id="UP000186004">
    <property type="component" value="Unassembled WGS sequence"/>
</dbReference>
<dbReference type="AlphaFoldDB" id="A0A1N7F9S9"/>